<evidence type="ECO:0000313" key="2">
    <source>
        <dbReference type="EMBL" id="KAL3691148.1"/>
    </source>
</evidence>
<feature type="region of interest" description="Disordered" evidence="1">
    <location>
        <begin position="1"/>
        <end position="23"/>
    </location>
</feature>
<evidence type="ECO:0000313" key="3">
    <source>
        <dbReference type="Proteomes" id="UP001633002"/>
    </source>
</evidence>
<gene>
    <name evidence="2" type="ORF">R1sor_004799</name>
</gene>
<keyword evidence="3" id="KW-1185">Reference proteome</keyword>
<proteinExistence type="predicted"/>
<protein>
    <submittedName>
        <fullName evidence="2">Uncharacterized protein</fullName>
    </submittedName>
</protein>
<sequence length="210" mass="23627">MGKASPVPLAADEREPDMSDFTSQRTDGDFIHALKHGLQEAQSVLTRLNMAPHTWVTNQAWWRTPWTVEKDLGVFDKASEVAADHMDTEVEEFEGEIANLKRLETYEEVVKKFDHVVVHDGPAIYNPTLVSQLVGNSMLSKDRLTRIKQSIYFNRVKQKPRVDGVPVCILDIGSNCVVLFNSESTGRNTAFKPSVEGLVDWKGTENLEKV</sequence>
<dbReference type="Proteomes" id="UP001633002">
    <property type="component" value="Unassembled WGS sequence"/>
</dbReference>
<dbReference type="EMBL" id="JBJQOH010000003">
    <property type="protein sequence ID" value="KAL3691148.1"/>
    <property type="molecule type" value="Genomic_DNA"/>
</dbReference>
<reference evidence="2 3" key="1">
    <citation type="submission" date="2024-09" db="EMBL/GenBank/DDBJ databases">
        <title>Chromosome-scale assembly of Riccia sorocarpa.</title>
        <authorList>
            <person name="Paukszto L."/>
        </authorList>
    </citation>
    <scope>NUCLEOTIDE SEQUENCE [LARGE SCALE GENOMIC DNA]</scope>
    <source>
        <strain evidence="2">LP-2024</strain>
        <tissue evidence="2">Aerial parts of the thallus</tissue>
    </source>
</reference>
<organism evidence="2 3">
    <name type="scientific">Riccia sorocarpa</name>
    <dbReference type="NCBI Taxonomy" id="122646"/>
    <lineage>
        <taxon>Eukaryota</taxon>
        <taxon>Viridiplantae</taxon>
        <taxon>Streptophyta</taxon>
        <taxon>Embryophyta</taxon>
        <taxon>Marchantiophyta</taxon>
        <taxon>Marchantiopsida</taxon>
        <taxon>Marchantiidae</taxon>
        <taxon>Marchantiales</taxon>
        <taxon>Ricciaceae</taxon>
        <taxon>Riccia</taxon>
    </lineage>
</organism>
<name>A0ABD3HIA1_9MARC</name>
<accession>A0ABD3HIA1</accession>
<comment type="caution">
    <text evidence="2">The sequence shown here is derived from an EMBL/GenBank/DDBJ whole genome shotgun (WGS) entry which is preliminary data.</text>
</comment>
<dbReference type="AlphaFoldDB" id="A0ABD3HIA1"/>
<evidence type="ECO:0000256" key="1">
    <source>
        <dbReference type="SAM" id="MobiDB-lite"/>
    </source>
</evidence>